<keyword evidence="2" id="KW-1185">Reference proteome</keyword>
<proteinExistence type="predicted"/>
<organism evidence="1 2">
    <name type="scientific">Muribaculum caecicola</name>
    <dbReference type="NCBI Taxonomy" id="3038144"/>
    <lineage>
        <taxon>Bacteria</taxon>
        <taxon>Pseudomonadati</taxon>
        <taxon>Bacteroidota</taxon>
        <taxon>Bacteroidia</taxon>
        <taxon>Bacteroidales</taxon>
        <taxon>Muribaculaceae</taxon>
        <taxon>Muribaculum</taxon>
    </lineage>
</organism>
<dbReference type="EMBL" id="SSTG01000006">
    <property type="protein sequence ID" value="THG55011.1"/>
    <property type="molecule type" value="Genomic_DNA"/>
</dbReference>
<comment type="caution">
    <text evidence="1">The sequence shown here is derived from an EMBL/GenBank/DDBJ whole genome shotgun (WGS) entry which is preliminary data.</text>
</comment>
<evidence type="ECO:0000313" key="1">
    <source>
        <dbReference type="EMBL" id="THG55011.1"/>
    </source>
</evidence>
<protein>
    <submittedName>
        <fullName evidence="1">Uncharacterized protein</fullName>
    </submittedName>
</protein>
<reference evidence="1" key="1">
    <citation type="submission" date="2019-04" db="EMBL/GenBank/DDBJ databases">
        <title>Microbes associate with the intestines of laboratory mice.</title>
        <authorList>
            <person name="Navarre W."/>
            <person name="Wong E."/>
            <person name="Huang K.C."/>
            <person name="Tropini C."/>
            <person name="Ng K."/>
            <person name="Yu B."/>
        </authorList>
    </citation>
    <scope>NUCLEOTIDE SEQUENCE</scope>
    <source>
        <strain evidence="1">NM86_A22</strain>
    </source>
</reference>
<name>A0AC61S8M8_9BACT</name>
<evidence type="ECO:0000313" key="2">
    <source>
        <dbReference type="Proteomes" id="UP000305401"/>
    </source>
</evidence>
<dbReference type="Proteomes" id="UP000305401">
    <property type="component" value="Unassembled WGS sequence"/>
</dbReference>
<gene>
    <name evidence="1" type="ORF">E5990_01255</name>
</gene>
<accession>A0AC61S8M8</accession>
<sequence>MDNLTNKVNSDADGKFPTIKPKSTLRIIIQSIQNTYAPFIEALRCHKNPNLSSEKSLVQEFVIQNDIQLRKHINSIRIDKEYTDNFYKTKGIPDFAFLPIEEGASHEPLFVVEAKILPAPDNKIHREKEYVIGSNKNGGIERFKIGKHGVGQNDCGLLGFINDENTIDDWIKQINLWIVDLSRYKPSIWSDEEILRKIDNSNQILSIAKRQSDHVYLHHFFCKITKH</sequence>